<proteinExistence type="predicted"/>
<dbReference type="AlphaFoldDB" id="A0A409YG92"/>
<gene>
    <name evidence="1" type="ORF">CVT26_008724</name>
</gene>
<comment type="caution">
    <text evidence="1">The sequence shown here is derived from an EMBL/GenBank/DDBJ whole genome shotgun (WGS) entry which is preliminary data.</text>
</comment>
<dbReference type="Proteomes" id="UP000284706">
    <property type="component" value="Unassembled WGS sequence"/>
</dbReference>
<dbReference type="EMBL" id="NHYE01000879">
    <property type="protein sequence ID" value="PPR02030.1"/>
    <property type="molecule type" value="Genomic_DNA"/>
</dbReference>
<name>A0A409YG92_9AGAR</name>
<protein>
    <submittedName>
        <fullName evidence="1">Uncharacterized protein</fullName>
    </submittedName>
</protein>
<accession>A0A409YG92</accession>
<evidence type="ECO:0000313" key="2">
    <source>
        <dbReference type="Proteomes" id="UP000284706"/>
    </source>
</evidence>
<keyword evidence="2" id="KW-1185">Reference proteome</keyword>
<evidence type="ECO:0000313" key="1">
    <source>
        <dbReference type="EMBL" id="PPR02030.1"/>
    </source>
</evidence>
<sequence>MGPSMVLYTILHRRDYALNFRMAVVSSWLCTALPYREAIAVDEGFGSVIHLTAVALLAATSVVHALRDG</sequence>
<dbReference type="InParanoid" id="A0A409YG92"/>
<reference evidence="1 2" key="1">
    <citation type="journal article" date="2018" name="Evol. Lett.">
        <title>Horizontal gene cluster transfer increased hallucinogenic mushroom diversity.</title>
        <authorList>
            <person name="Reynolds H.T."/>
            <person name="Vijayakumar V."/>
            <person name="Gluck-Thaler E."/>
            <person name="Korotkin H.B."/>
            <person name="Matheny P.B."/>
            <person name="Slot J.C."/>
        </authorList>
    </citation>
    <scope>NUCLEOTIDE SEQUENCE [LARGE SCALE GENOMIC DNA]</scope>
    <source>
        <strain evidence="1 2">SRW20</strain>
    </source>
</reference>
<organism evidence="1 2">
    <name type="scientific">Gymnopilus dilepis</name>
    <dbReference type="NCBI Taxonomy" id="231916"/>
    <lineage>
        <taxon>Eukaryota</taxon>
        <taxon>Fungi</taxon>
        <taxon>Dikarya</taxon>
        <taxon>Basidiomycota</taxon>
        <taxon>Agaricomycotina</taxon>
        <taxon>Agaricomycetes</taxon>
        <taxon>Agaricomycetidae</taxon>
        <taxon>Agaricales</taxon>
        <taxon>Agaricineae</taxon>
        <taxon>Hymenogastraceae</taxon>
        <taxon>Gymnopilus</taxon>
    </lineage>
</organism>